<accession>A0ABX1Q3F0</accession>
<evidence type="ECO:0000256" key="3">
    <source>
        <dbReference type="SAM" id="SignalP"/>
    </source>
</evidence>
<dbReference type="InterPro" id="IPR011990">
    <property type="entry name" value="TPR-like_helical_dom_sf"/>
</dbReference>
<protein>
    <submittedName>
        <fullName evidence="4">Sel1 repeat family protein</fullName>
    </submittedName>
</protein>
<keyword evidence="5" id="KW-1185">Reference proteome</keyword>
<dbReference type="InterPro" id="IPR006597">
    <property type="entry name" value="Sel1-like"/>
</dbReference>
<proteinExistence type="predicted"/>
<sequence length="316" mass="32685">MPMPTFCRGTLAAGLLVAVCATTGSPASAAGPGRFCGGAATPGDAGDSTNVVGDLSLEYAVQQPASMVTCAQGYFLEKCGDHESAHKIFDKCIAAGYVGAMIWKALLLEDGSGVAQDLAKAAELLRRAATSGDPAYGALGKMHYATALYLGRGVEKNEAEAMEWFRAAAAEGDEDAQEFLRTGYHSGYRDVKTAMGAGTPTATALAGAPAGDNASLPPRIPAPVASREVRAIGLVKEPVPEAPPPGPRRPEAASTAPAPLDTEVQGQKLERRDPAAPPRAPSASVGVALLLLASFLAGVFRKRHRSRRDPARLQPL</sequence>
<dbReference type="Pfam" id="PF08238">
    <property type="entry name" value="Sel1"/>
    <property type="match status" value="2"/>
</dbReference>
<evidence type="ECO:0000256" key="2">
    <source>
        <dbReference type="SAM" id="Phobius"/>
    </source>
</evidence>
<feature type="signal peptide" evidence="3">
    <location>
        <begin position="1"/>
        <end position="29"/>
    </location>
</feature>
<evidence type="ECO:0000256" key="1">
    <source>
        <dbReference type="SAM" id="MobiDB-lite"/>
    </source>
</evidence>
<gene>
    <name evidence="4" type="ORF">GPA22_21215</name>
</gene>
<dbReference type="InterPro" id="IPR050767">
    <property type="entry name" value="Sel1_AlgK"/>
</dbReference>
<organism evidence="4 5">
    <name type="scientific">Aromatoleum toluvorans</name>
    <dbReference type="NCBI Taxonomy" id="92002"/>
    <lineage>
        <taxon>Bacteria</taxon>
        <taxon>Pseudomonadati</taxon>
        <taxon>Pseudomonadota</taxon>
        <taxon>Betaproteobacteria</taxon>
        <taxon>Rhodocyclales</taxon>
        <taxon>Rhodocyclaceae</taxon>
        <taxon>Aromatoleum</taxon>
    </lineage>
</organism>
<dbReference type="Gene3D" id="1.25.40.10">
    <property type="entry name" value="Tetratricopeptide repeat domain"/>
    <property type="match status" value="1"/>
</dbReference>
<feature type="region of interest" description="Disordered" evidence="1">
    <location>
        <begin position="235"/>
        <end position="282"/>
    </location>
</feature>
<dbReference type="PANTHER" id="PTHR11102:SF160">
    <property type="entry name" value="ERAD-ASSOCIATED E3 UBIQUITIN-PROTEIN LIGASE COMPONENT HRD3"/>
    <property type="match status" value="1"/>
</dbReference>
<evidence type="ECO:0000313" key="4">
    <source>
        <dbReference type="EMBL" id="NMG46244.1"/>
    </source>
</evidence>
<dbReference type="SMART" id="SM00671">
    <property type="entry name" value="SEL1"/>
    <property type="match status" value="2"/>
</dbReference>
<feature type="chain" id="PRO_5046796703" evidence="3">
    <location>
        <begin position="30"/>
        <end position="316"/>
    </location>
</feature>
<keyword evidence="2" id="KW-0472">Membrane</keyword>
<dbReference type="RefSeq" id="WP_169258073.1">
    <property type="nucleotide sequence ID" value="NZ_WTVN01000056.1"/>
</dbReference>
<evidence type="ECO:0000313" key="5">
    <source>
        <dbReference type="Proteomes" id="UP000623795"/>
    </source>
</evidence>
<comment type="caution">
    <text evidence="4">The sequence shown here is derived from an EMBL/GenBank/DDBJ whole genome shotgun (WGS) entry which is preliminary data.</text>
</comment>
<feature type="transmembrane region" description="Helical" evidence="2">
    <location>
        <begin position="280"/>
        <end position="300"/>
    </location>
</feature>
<dbReference type="EMBL" id="WTVN01000056">
    <property type="protein sequence ID" value="NMG46244.1"/>
    <property type="molecule type" value="Genomic_DNA"/>
</dbReference>
<dbReference type="SUPFAM" id="SSF81901">
    <property type="entry name" value="HCP-like"/>
    <property type="match status" value="1"/>
</dbReference>
<dbReference type="Proteomes" id="UP000623795">
    <property type="component" value="Unassembled WGS sequence"/>
</dbReference>
<reference evidence="4 5" key="1">
    <citation type="submission" date="2019-12" db="EMBL/GenBank/DDBJ databases">
        <title>Comparative genomics gives insights into the taxonomy of the Azoarcus-Aromatoleum group and reveals separate origins of nif in the plant-associated Azoarcus and non-plant-associated Aromatoleum sub-groups.</title>
        <authorList>
            <person name="Lafos M."/>
            <person name="Maluk M."/>
            <person name="Batista M."/>
            <person name="Junghare M."/>
            <person name="Carmona M."/>
            <person name="Faoro H."/>
            <person name="Cruz L.M."/>
            <person name="Battistoni F."/>
            <person name="De Souza E."/>
            <person name="Pedrosa F."/>
            <person name="Chen W.-M."/>
            <person name="Poole P.S."/>
            <person name="Dixon R.A."/>
            <person name="James E.K."/>
        </authorList>
    </citation>
    <scope>NUCLEOTIDE SEQUENCE [LARGE SCALE GENOMIC DNA]</scope>
    <source>
        <strain evidence="4 5">Td21</strain>
    </source>
</reference>
<keyword evidence="2" id="KW-0812">Transmembrane</keyword>
<keyword evidence="2" id="KW-1133">Transmembrane helix</keyword>
<keyword evidence="3" id="KW-0732">Signal</keyword>
<name>A0ABX1Q3F0_9RHOO</name>
<dbReference type="PANTHER" id="PTHR11102">
    <property type="entry name" value="SEL-1-LIKE PROTEIN"/>
    <property type="match status" value="1"/>
</dbReference>